<evidence type="ECO:0000256" key="1">
    <source>
        <dbReference type="SAM" id="Coils"/>
    </source>
</evidence>
<dbReference type="SUPFAM" id="SSF46934">
    <property type="entry name" value="UBA-like"/>
    <property type="match status" value="1"/>
</dbReference>
<dbReference type="PANTHER" id="PTHR48459">
    <property type="entry name" value="CUE DOMAIN-CONTAINING PROTEIN"/>
    <property type="match status" value="1"/>
</dbReference>
<protein>
    <recommendedName>
        <fullName evidence="3">CUE domain-containing protein</fullName>
    </recommendedName>
</protein>
<feature type="region of interest" description="Disordered" evidence="2">
    <location>
        <begin position="1"/>
        <end position="39"/>
    </location>
</feature>
<evidence type="ECO:0000313" key="5">
    <source>
        <dbReference type="Proteomes" id="UP000797356"/>
    </source>
</evidence>
<feature type="coiled-coil region" evidence="1">
    <location>
        <begin position="576"/>
        <end position="645"/>
    </location>
</feature>
<dbReference type="InterPro" id="IPR003892">
    <property type="entry name" value="CUE"/>
</dbReference>
<reference evidence="4" key="1">
    <citation type="journal article" date="2017" name="Gigascience">
        <title>The genome draft of coconut (Cocos nucifera).</title>
        <authorList>
            <person name="Xiao Y."/>
            <person name="Xu P."/>
            <person name="Fan H."/>
            <person name="Baudouin L."/>
            <person name="Xia W."/>
            <person name="Bocs S."/>
            <person name="Xu J."/>
            <person name="Li Q."/>
            <person name="Guo A."/>
            <person name="Zhou L."/>
            <person name="Li J."/>
            <person name="Wu Y."/>
            <person name="Ma Z."/>
            <person name="Armero A."/>
            <person name="Issali A.E."/>
            <person name="Liu N."/>
            <person name="Peng M."/>
            <person name="Yang Y."/>
        </authorList>
    </citation>
    <scope>NUCLEOTIDE SEQUENCE</scope>
    <source>
        <tissue evidence="4">Spear leaf of Hainan Tall coconut</tissue>
    </source>
</reference>
<feature type="domain" description="CUE" evidence="3">
    <location>
        <begin position="63"/>
        <end position="106"/>
    </location>
</feature>
<evidence type="ECO:0000256" key="2">
    <source>
        <dbReference type="SAM" id="MobiDB-lite"/>
    </source>
</evidence>
<comment type="caution">
    <text evidence="4">The sequence shown here is derived from an EMBL/GenBank/DDBJ whole genome shotgun (WGS) entry which is preliminary data.</text>
</comment>
<dbReference type="GO" id="GO:0043130">
    <property type="term" value="F:ubiquitin binding"/>
    <property type="evidence" value="ECO:0007669"/>
    <property type="project" value="InterPro"/>
</dbReference>
<dbReference type="EMBL" id="CM017883">
    <property type="protein sequence ID" value="KAG1365440.1"/>
    <property type="molecule type" value="Genomic_DNA"/>
</dbReference>
<dbReference type="CDD" id="cd14279">
    <property type="entry name" value="CUE"/>
    <property type="match status" value="1"/>
</dbReference>
<evidence type="ECO:0000259" key="3">
    <source>
        <dbReference type="PROSITE" id="PS51140"/>
    </source>
</evidence>
<dbReference type="PROSITE" id="PS51140">
    <property type="entry name" value="CUE"/>
    <property type="match status" value="1"/>
</dbReference>
<organism evidence="4 5">
    <name type="scientific">Cocos nucifera</name>
    <name type="common">Coconut palm</name>
    <dbReference type="NCBI Taxonomy" id="13894"/>
    <lineage>
        <taxon>Eukaryota</taxon>
        <taxon>Viridiplantae</taxon>
        <taxon>Streptophyta</taxon>
        <taxon>Embryophyta</taxon>
        <taxon>Tracheophyta</taxon>
        <taxon>Spermatophyta</taxon>
        <taxon>Magnoliopsida</taxon>
        <taxon>Liliopsida</taxon>
        <taxon>Arecaceae</taxon>
        <taxon>Arecoideae</taxon>
        <taxon>Cocoseae</taxon>
        <taxon>Attaleinae</taxon>
        <taxon>Cocos</taxon>
    </lineage>
</organism>
<dbReference type="InterPro" id="IPR009060">
    <property type="entry name" value="UBA-like_sf"/>
</dbReference>
<reference evidence="4" key="2">
    <citation type="submission" date="2019-07" db="EMBL/GenBank/DDBJ databases">
        <authorList>
            <person name="Yang Y."/>
            <person name="Bocs S."/>
            <person name="Baudouin L."/>
        </authorList>
    </citation>
    <scope>NUCLEOTIDE SEQUENCE</scope>
    <source>
        <tissue evidence="4">Spear leaf of Hainan Tall coconut</tissue>
    </source>
</reference>
<keyword evidence="1" id="KW-0175">Coiled coil</keyword>
<sequence length="756" mass="84066">MEEAPPPVPAAELREWPRTRPASQEEEEEARAGAGSMASDRLLPRPGFFVVKIWQIKSSEKMTFKSVFGSLQDVFPQIDLRILKAVAIEHSNDVDAAVEFVLSEVLPCISESRETSYTLENAYDTEHSLASAGMNKLDSLLGHQEAQEDRSLLPEPVVVCESTFSDIYPHAANVESSCMEKSESKGSHVEHIRGPNKPSLLLCPHEAVKVTASPSSQAKLMEDVIDLIFDHTIDAFHSKPHSLDEIVMDTSPSNILFHDHLSNAEHRKAVNLVEQIVEPSQGLAKNECVSLDGNVQELYGIEANSTVTCVCVQAQNFSSPVLEDGTDIMESGAAVEKDINDHEGEYKEQLSRCLTEAANIQDLCDLEVNHSVVTSFTPCGDISSSNLENSTDSVKCEAGHVNTDSSIFEFEKQQSRCLTENDAELLAFENKMASADDNCQSSMVATRSGQVVNINFLEDFILDAKNSKKTLASALESVINMVKAVELHEERAKQAKEEVIMAGQDILTKVEDLKQMVKHAQESNDKRAGEVYHEKSVLTTEVQELQSRLIDICGKPISGRVIPLALLQLIIDMLHKILTERIRQNLEARLAAAEEARAIAEQEKLEKEELARQVLNEEDAMMMALEHESRRLQQEAEENTKLRELLMDHGRIVDVLQGEIAVICENALLLKERVEGHTPLNKSKTLLTRSSASSTSSLYNKSLFSDQVLHPLNRESPRINEKSSENELLEGFVCENHDAPLDDDWEICDDETEVYS</sequence>
<keyword evidence="5" id="KW-1185">Reference proteome</keyword>
<proteinExistence type="predicted"/>
<gene>
    <name evidence="4" type="ORF">COCNU_12G004400</name>
</gene>
<evidence type="ECO:0000313" key="4">
    <source>
        <dbReference type="EMBL" id="KAG1365440.1"/>
    </source>
</evidence>
<accession>A0A8K0IRB1</accession>
<dbReference type="AlphaFoldDB" id="A0A8K0IRB1"/>
<dbReference type="Proteomes" id="UP000797356">
    <property type="component" value="Chromosome 12"/>
</dbReference>
<dbReference type="OrthoDB" id="620544at2759"/>
<dbReference type="PANTHER" id="PTHR48459:SF1">
    <property type="entry name" value="CUE DOMAIN-CONTAINING PROTEIN"/>
    <property type="match status" value="1"/>
</dbReference>
<name>A0A8K0IRB1_COCNU</name>